<evidence type="ECO:0000313" key="2">
    <source>
        <dbReference type="EMBL" id="GGJ09230.1"/>
    </source>
</evidence>
<evidence type="ECO:0000256" key="1">
    <source>
        <dbReference type="SAM" id="Phobius"/>
    </source>
</evidence>
<dbReference type="EMBL" id="BMOC01000011">
    <property type="protein sequence ID" value="GGJ09230.1"/>
    <property type="molecule type" value="Genomic_DNA"/>
</dbReference>
<name>A0A830EGB7_9EURY</name>
<keyword evidence="1" id="KW-1133">Transmembrane helix</keyword>
<accession>A0A830EGB7</accession>
<reference evidence="2" key="2">
    <citation type="submission" date="2020-09" db="EMBL/GenBank/DDBJ databases">
        <authorList>
            <person name="Sun Q."/>
            <person name="Ohkuma M."/>
        </authorList>
    </citation>
    <scope>NUCLEOTIDE SEQUENCE</scope>
    <source>
        <strain evidence="2">JCM 14359</strain>
    </source>
</reference>
<proteinExistence type="predicted"/>
<sequence length="83" mass="9174">MDRLLPPDPSFLSPFVDRLLPPDPSFLSPFVDRLPLGGLDTPRNRSAVTLAVTALFVSFGVLSASGGRRYRRSATRCPGWCRR</sequence>
<gene>
    <name evidence="2" type="ORF">GCM10008995_18820</name>
</gene>
<dbReference type="AlphaFoldDB" id="A0A830EGB7"/>
<feature type="transmembrane region" description="Helical" evidence="1">
    <location>
        <begin position="47"/>
        <end position="66"/>
    </location>
</feature>
<comment type="caution">
    <text evidence="2">The sequence shown here is derived from an EMBL/GenBank/DDBJ whole genome shotgun (WGS) entry which is preliminary data.</text>
</comment>
<protein>
    <submittedName>
        <fullName evidence="2">Uncharacterized protein</fullName>
    </submittedName>
</protein>
<keyword evidence="3" id="KW-1185">Reference proteome</keyword>
<keyword evidence="1" id="KW-0812">Transmembrane</keyword>
<evidence type="ECO:0000313" key="3">
    <source>
        <dbReference type="Proteomes" id="UP000653099"/>
    </source>
</evidence>
<reference evidence="2" key="1">
    <citation type="journal article" date="2014" name="Int. J. Syst. Evol. Microbiol.">
        <title>Complete genome sequence of Corynebacterium casei LMG S-19264T (=DSM 44701T), isolated from a smear-ripened cheese.</title>
        <authorList>
            <consortium name="US DOE Joint Genome Institute (JGI-PGF)"/>
            <person name="Walter F."/>
            <person name="Albersmeier A."/>
            <person name="Kalinowski J."/>
            <person name="Ruckert C."/>
        </authorList>
    </citation>
    <scope>NUCLEOTIDE SEQUENCE</scope>
    <source>
        <strain evidence="2">JCM 14359</strain>
    </source>
</reference>
<dbReference type="Proteomes" id="UP000653099">
    <property type="component" value="Unassembled WGS sequence"/>
</dbReference>
<keyword evidence="1" id="KW-0472">Membrane</keyword>
<organism evidence="2 3">
    <name type="scientific">Halobellus salinus</name>
    <dbReference type="NCBI Taxonomy" id="931585"/>
    <lineage>
        <taxon>Archaea</taxon>
        <taxon>Methanobacteriati</taxon>
        <taxon>Methanobacteriota</taxon>
        <taxon>Stenosarchaea group</taxon>
        <taxon>Halobacteria</taxon>
        <taxon>Halobacteriales</taxon>
        <taxon>Haloferacaceae</taxon>
        <taxon>Halobellus</taxon>
    </lineage>
</organism>